<protein>
    <recommendedName>
        <fullName evidence="2">dTDP-4-dehydrorhamnose reductase</fullName>
        <ecNumber evidence="2">1.1.1.133</ecNumber>
    </recommendedName>
</protein>
<evidence type="ECO:0000259" key="3">
    <source>
        <dbReference type="Pfam" id="PF04321"/>
    </source>
</evidence>
<dbReference type="GO" id="GO:0008831">
    <property type="term" value="F:dTDP-4-dehydrorhamnose reductase activity"/>
    <property type="evidence" value="ECO:0007669"/>
    <property type="project" value="UniProtKB-EC"/>
</dbReference>
<name>A0A1I6E8W8_9FIRM</name>
<feature type="domain" description="RmlD-like substrate binding" evidence="3">
    <location>
        <begin position="14"/>
        <end position="306"/>
    </location>
</feature>
<dbReference type="OrthoDB" id="9803892at2"/>
<dbReference type="EMBL" id="FOYM01000030">
    <property type="protein sequence ID" value="SFR14185.1"/>
    <property type="molecule type" value="Genomic_DNA"/>
</dbReference>
<proteinExistence type="inferred from homology"/>
<dbReference type="RefSeq" id="WP_092486364.1">
    <property type="nucleotide sequence ID" value="NZ_FOYM01000030.1"/>
</dbReference>
<dbReference type="Gene3D" id="3.40.50.720">
    <property type="entry name" value="NAD(P)-binding Rossmann-like Domain"/>
    <property type="match status" value="1"/>
</dbReference>
<dbReference type="UniPathway" id="UPA00124"/>
<comment type="function">
    <text evidence="2">Catalyzes the reduction of dTDP-6-deoxy-L-lyxo-4-hexulose to yield dTDP-L-rhamnose.</text>
</comment>
<dbReference type="GO" id="GO:0005829">
    <property type="term" value="C:cytosol"/>
    <property type="evidence" value="ECO:0007669"/>
    <property type="project" value="TreeGrafter"/>
</dbReference>
<evidence type="ECO:0000313" key="4">
    <source>
        <dbReference type="EMBL" id="SFR14185.1"/>
    </source>
</evidence>
<dbReference type="InterPro" id="IPR029903">
    <property type="entry name" value="RmlD-like-bd"/>
</dbReference>
<comment type="pathway">
    <text evidence="2">Carbohydrate biosynthesis; dTDP-L-rhamnose biosynthesis.</text>
</comment>
<dbReference type="EC" id="1.1.1.133" evidence="2"/>
<dbReference type="Proteomes" id="UP000199584">
    <property type="component" value="Unassembled WGS sequence"/>
</dbReference>
<dbReference type="InterPro" id="IPR005913">
    <property type="entry name" value="dTDP_dehydrorham_reduct"/>
</dbReference>
<dbReference type="SUPFAM" id="SSF51735">
    <property type="entry name" value="NAD(P)-binding Rossmann-fold domains"/>
    <property type="match status" value="1"/>
</dbReference>
<gene>
    <name evidence="4" type="ORF">SAMN05660706_13024</name>
</gene>
<sequence>MNSSLRLTPHLSLKIMLTGKNGQVGWELQRTLAPLGQVIALGRQDLDLADPGQIRERVREIKPDIIVNAAAYTAVDKAEEEPELAMSVNGIAPGILAEEAKLIDAAIVHYSTDYVFNGQKNSPYTEEDEPEPLNVYGKTKLAGEQAIKAVGVPYLILRTSWVYGMRGKNFLLTILRLAWEREELRVVDDQIGSPTWSRMVAEATAQILARVYSPLMPYPSLLTDVSGIYHLSAGGHTSWYGFTKEIIKYASRLTPYSLQVSPIPSADYPAPARRPAYSVLSNLKLKETFGVAMPDWELLLKIAIEES</sequence>
<evidence type="ECO:0000256" key="1">
    <source>
        <dbReference type="ARBA" id="ARBA00010944"/>
    </source>
</evidence>
<dbReference type="GO" id="GO:0019305">
    <property type="term" value="P:dTDP-rhamnose biosynthetic process"/>
    <property type="evidence" value="ECO:0007669"/>
    <property type="project" value="UniProtKB-UniPathway"/>
</dbReference>
<organism evidence="4 5">
    <name type="scientific">Desulfoscipio geothermicus DSM 3669</name>
    <dbReference type="NCBI Taxonomy" id="1121426"/>
    <lineage>
        <taxon>Bacteria</taxon>
        <taxon>Bacillati</taxon>
        <taxon>Bacillota</taxon>
        <taxon>Clostridia</taxon>
        <taxon>Eubacteriales</taxon>
        <taxon>Desulfallaceae</taxon>
        <taxon>Desulfoscipio</taxon>
    </lineage>
</organism>
<keyword evidence="5" id="KW-1185">Reference proteome</keyword>
<dbReference type="NCBIfam" id="TIGR01214">
    <property type="entry name" value="rmlD"/>
    <property type="match status" value="1"/>
</dbReference>
<dbReference type="Gene3D" id="3.90.25.10">
    <property type="entry name" value="UDP-galactose 4-epimerase, domain 1"/>
    <property type="match status" value="1"/>
</dbReference>
<dbReference type="STRING" id="39060.SAMN05660706_13024"/>
<comment type="similarity">
    <text evidence="1 2">Belongs to the dTDP-4-dehydrorhamnose reductase family.</text>
</comment>
<dbReference type="AlphaFoldDB" id="A0A1I6E8W8"/>
<keyword evidence="2" id="KW-0560">Oxidoreductase</keyword>
<dbReference type="InterPro" id="IPR036291">
    <property type="entry name" value="NAD(P)-bd_dom_sf"/>
</dbReference>
<dbReference type="Pfam" id="PF04321">
    <property type="entry name" value="RmlD_sub_bind"/>
    <property type="match status" value="1"/>
</dbReference>
<keyword evidence="2" id="KW-0521">NADP</keyword>
<evidence type="ECO:0000313" key="5">
    <source>
        <dbReference type="Proteomes" id="UP000199584"/>
    </source>
</evidence>
<reference evidence="5" key="1">
    <citation type="submission" date="2016-10" db="EMBL/GenBank/DDBJ databases">
        <authorList>
            <person name="Varghese N."/>
            <person name="Submissions S."/>
        </authorList>
    </citation>
    <scope>NUCLEOTIDE SEQUENCE [LARGE SCALE GENOMIC DNA]</scope>
    <source>
        <strain evidence="5">DSM 3669</strain>
    </source>
</reference>
<accession>A0A1I6E8W8</accession>
<dbReference type="PANTHER" id="PTHR10491">
    <property type="entry name" value="DTDP-4-DEHYDRORHAMNOSE REDUCTASE"/>
    <property type="match status" value="1"/>
</dbReference>
<evidence type="ECO:0000256" key="2">
    <source>
        <dbReference type="RuleBase" id="RU364082"/>
    </source>
</evidence>
<dbReference type="PANTHER" id="PTHR10491:SF4">
    <property type="entry name" value="METHIONINE ADENOSYLTRANSFERASE 2 SUBUNIT BETA"/>
    <property type="match status" value="1"/>
</dbReference>
<dbReference type="CDD" id="cd05254">
    <property type="entry name" value="dTDP_HR_like_SDR_e"/>
    <property type="match status" value="1"/>
</dbReference>